<reference evidence="4 5" key="1">
    <citation type="submission" date="2018-04" db="EMBL/GenBank/DDBJ databases">
        <authorList>
            <person name="Zhang X."/>
            <person name="Yuan J."/>
            <person name="Li F."/>
            <person name="Xiang J."/>
        </authorList>
    </citation>
    <scope>NUCLEOTIDE SEQUENCE [LARGE SCALE GENOMIC DNA]</scope>
    <source>
        <tissue evidence="4">Muscle</tissue>
    </source>
</reference>
<organism evidence="4 5">
    <name type="scientific">Penaeus vannamei</name>
    <name type="common">Whiteleg shrimp</name>
    <name type="synonym">Litopenaeus vannamei</name>
    <dbReference type="NCBI Taxonomy" id="6689"/>
    <lineage>
        <taxon>Eukaryota</taxon>
        <taxon>Metazoa</taxon>
        <taxon>Ecdysozoa</taxon>
        <taxon>Arthropoda</taxon>
        <taxon>Crustacea</taxon>
        <taxon>Multicrustacea</taxon>
        <taxon>Malacostraca</taxon>
        <taxon>Eumalacostraca</taxon>
        <taxon>Eucarida</taxon>
        <taxon>Decapoda</taxon>
        <taxon>Dendrobranchiata</taxon>
        <taxon>Penaeoidea</taxon>
        <taxon>Penaeidae</taxon>
        <taxon>Penaeus</taxon>
    </lineage>
</organism>
<accession>A0A3R7MBG2</accession>
<dbReference type="InterPro" id="IPR038322">
    <property type="entry name" value="Pex19_C_sf"/>
</dbReference>
<dbReference type="InterPro" id="IPR006708">
    <property type="entry name" value="Pex19"/>
</dbReference>
<comment type="similarity">
    <text evidence="1">Belongs to the peroxin-19 family.</text>
</comment>
<feature type="region of interest" description="Disordered" evidence="3">
    <location>
        <begin position="1"/>
        <end position="45"/>
    </location>
</feature>
<dbReference type="EMBL" id="QCYY01002194">
    <property type="protein sequence ID" value="ROT72186.1"/>
    <property type="molecule type" value="Genomic_DNA"/>
</dbReference>
<feature type="region of interest" description="Disordered" evidence="3">
    <location>
        <begin position="313"/>
        <end position="349"/>
    </location>
</feature>
<dbReference type="AlphaFoldDB" id="A0A3R7MBG2"/>
<comment type="caution">
    <text evidence="4">The sequence shown here is derived from an EMBL/GenBank/DDBJ whole genome shotgun (WGS) entry which is preliminary data.</text>
</comment>
<evidence type="ECO:0000256" key="2">
    <source>
        <dbReference type="ARBA" id="ARBA00029688"/>
    </source>
</evidence>
<dbReference type="STRING" id="6689.A0A3R7MBG2"/>
<dbReference type="GO" id="GO:0045046">
    <property type="term" value="P:protein import into peroxisome membrane"/>
    <property type="evidence" value="ECO:0007669"/>
    <property type="project" value="TreeGrafter"/>
</dbReference>
<evidence type="ECO:0000256" key="3">
    <source>
        <dbReference type="SAM" id="MobiDB-lite"/>
    </source>
</evidence>
<dbReference type="OrthoDB" id="21292at2759"/>
<evidence type="ECO:0000256" key="1">
    <source>
        <dbReference type="ARBA" id="ARBA00006326"/>
    </source>
</evidence>
<dbReference type="GO" id="GO:0005778">
    <property type="term" value="C:peroxisomal membrane"/>
    <property type="evidence" value="ECO:0007669"/>
    <property type="project" value="TreeGrafter"/>
</dbReference>
<protein>
    <recommendedName>
        <fullName evidence="2">Peroxin-19</fullName>
    </recommendedName>
</protein>
<dbReference type="PANTHER" id="PTHR12774:SF2">
    <property type="entry name" value="PEROXISOMAL BIOGENESIS FACTOR 19"/>
    <property type="match status" value="1"/>
</dbReference>
<feature type="compositionally biased region" description="Basic and acidic residues" evidence="3">
    <location>
        <begin position="1"/>
        <end position="14"/>
    </location>
</feature>
<evidence type="ECO:0000313" key="4">
    <source>
        <dbReference type="EMBL" id="ROT72186.1"/>
    </source>
</evidence>
<sequence length="349" mass="37966">MSGEEDKTEKKVEAVPDPDLDDLLNDAIQDFNKPPPAKPSAEAPSADLASAMAALGVGAAVSQGGGENNIWTEEFIQQATANFEKTMRTLMEQQEGAGDKKPEEVAPQPPPGEAPPLDLSSMSAEFAKFAEAATKTVSEAQPDTDFTQCLAETMQQLSQNNEQLQSVPTADDLNKMFENLGFGGAEGEGMGGLFPLMQVMLENILSKEVLYPPMKEITDKYPDWLADNRNSLPAEEFERYNKQFEVMKQLVQMYEEENETDSDEVKGQRFEKIMQHMQKLQEMGQPPKELVGDMGPVINFDAAGNPILPDMSTLLGAAGFPGGQDGAAQDPNAAPSDQQQPQAEQCSIM</sequence>
<feature type="region of interest" description="Disordered" evidence="3">
    <location>
        <begin position="93"/>
        <end position="119"/>
    </location>
</feature>
<dbReference type="Gene3D" id="1.20.120.900">
    <property type="entry name" value="Pex19, mPTS binding domain"/>
    <property type="match status" value="1"/>
</dbReference>
<feature type="compositionally biased region" description="Polar residues" evidence="3">
    <location>
        <begin position="335"/>
        <end position="349"/>
    </location>
</feature>
<keyword evidence="5" id="KW-1185">Reference proteome</keyword>
<name>A0A3R7MBG2_PENVA</name>
<gene>
    <name evidence="4" type="ORF">C7M84_009429</name>
</gene>
<dbReference type="GO" id="GO:0033328">
    <property type="term" value="F:peroxisome membrane targeting sequence binding"/>
    <property type="evidence" value="ECO:0007669"/>
    <property type="project" value="TreeGrafter"/>
</dbReference>
<reference evidence="4 5" key="2">
    <citation type="submission" date="2019-01" db="EMBL/GenBank/DDBJ databases">
        <title>The decoding of complex shrimp genome reveals the adaptation for benthos swimmer, frequently molting mechanism and breeding impact on genome.</title>
        <authorList>
            <person name="Sun Y."/>
            <person name="Gao Y."/>
            <person name="Yu Y."/>
        </authorList>
    </citation>
    <scope>NUCLEOTIDE SEQUENCE [LARGE SCALE GENOMIC DNA]</scope>
    <source>
        <tissue evidence="4">Muscle</tissue>
    </source>
</reference>
<proteinExistence type="inferred from homology"/>
<dbReference type="PANTHER" id="PTHR12774">
    <property type="entry name" value="PEROXISOMAL BIOGENESIS FACTOR 19"/>
    <property type="match status" value="1"/>
</dbReference>
<dbReference type="Proteomes" id="UP000283509">
    <property type="component" value="Unassembled WGS sequence"/>
</dbReference>
<evidence type="ECO:0000313" key="5">
    <source>
        <dbReference type="Proteomes" id="UP000283509"/>
    </source>
</evidence>
<dbReference type="Pfam" id="PF04614">
    <property type="entry name" value="Pex19"/>
    <property type="match status" value="1"/>
</dbReference>